<dbReference type="AlphaFoldDB" id="A0A7R9G862"/>
<evidence type="ECO:0000313" key="1">
    <source>
        <dbReference type="EMBL" id="CAD7269073.1"/>
    </source>
</evidence>
<name>A0A7R9G862_TIMSH</name>
<organism evidence="1">
    <name type="scientific">Timema shepardi</name>
    <name type="common">Walking stick</name>
    <dbReference type="NCBI Taxonomy" id="629360"/>
    <lineage>
        <taxon>Eukaryota</taxon>
        <taxon>Metazoa</taxon>
        <taxon>Ecdysozoa</taxon>
        <taxon>Arthropoda</taxon>
        <taxon>Hexapoda</taxon>
        <taxon>Insecta</taxon>
        <taxon>Pterygota</taxon>
        <taxon>Neoptera</taxon>
        <taxon>Polyneoptera</taxon>
        <taxon>Phasmatodea</taxon>
        <taxon>Timematodea</taxon>
        <taxon>Timematoidea</taxon>
        <taxon>Timematidae</taxon>
        <taxon>Timema</taxon>
    </lineage>
</organism>
<accession>A0A7R9G862</accession>
<reference evidence="1" key="1">
    <citation type="submission" date="2020-11" db="EMBL/GenBank/DDBJ databases">
        <authorList>
            <person name="Tran Van P."/>
        </authorList>
    </citation>
    <scope>NUCLEOTIDE SEQUENCE</scope>
</reference>
<proteinExistence type="predicted"/>
<sequence>MYVFLTLRIPIWREILKIPLIMKHTVFKSQMWKGNFC</sequence>
<gene>
    <name evidence="1" type="ORF">TSIB3V08_LOCUS13073</name>
</gene>
<protein>
    <submittedName>
        <fullName evidence="1">Uncharacterized protein</fullName>
    </submittedName>
</protein>
<dbReference type="EMBL" id="OC019856">
    <property type="protein sequence ID" value="CAD7269073.1"/>
    <property type="molecule type" value="Genomic_DNA"/>
</dbReference>